<sequence>MTTPFATLVDSPPWELVAFVSALLFYHVAGFAIAARYNRDSLSRHSWLLGKPYVVAMTTACAEYILECAMFPGWKLGGGEVAAWTKRVGLVMVIAGDLTRKAAEITARHNFTHAIQTTRRPTHTVVTRGVYRYARHPGYLGWLVWSIGTQVLLRNPACVVGFARAGWLFFATRIPYEEAKLRAMFPGEYAAYAARTRTWIPGIP</sequence>
<evidence type="ECO:0000256" key="1">
    <source>
        <dbReference type="ARBA" id="ARBA00004141"/>
    </source>
</evidence>
<dbReference type="RefSeq" id="XP_003057491.1">
    <property type="nucleotide sequence ID" value="XM_003057445.1"/>
</dbReference>
<evidence type="ECO:0000256" key="8">
    <source>
        <dbReference type="ARBA" id="ARBA00022989"/>
    </source>
</evidence>
<reference evidence="11 12" key="1">
    <citation type="journal article" date="2009" name="Science">
        <title>Green evolution and dynamic adaptations revealed by genomes of the marine picoeukaryotes Micromonas.</title>
        <authorList>
            <person name="Worden A.Z."/>
            <person name="Lee J.H."/>
            <person name="Mock T."/>
            <person name="Rouze P."/>
            <person name="Simmons M.P."/>
            <person name="Aerts A.L."/>
            <person name="Allen A.E."/>
            <person name="Cuvelier M.L."/>
            <person name="Derelle E."/>
            <person name="Everett M.V."/>
            <person name="Foulon E."/>
            <person name="Grimwood J."/>
            <person name="Gundlach H."/>
            <person name="Henrissat B."/>
            <person name="Napoli C."/>
            <person name="McDonald S.M."/>
            <person name="Parker M.S."/>
            <person name="Rombauts S."/>
            <person name="Salamov A."/>
            <person name="Von Dassow P."/>
            <person name="Badger J.H."/>
            <person name="Coutinho P.M."/>
            <person name="Demir E."/>
            <person name="Dubchak I."/>
            <person name="Gentemann C."/>
            <person name="Eikrem W."/>
            <person name="Gready J.E."/>
            <person name="John U."/>
            <person name="Lanier W."/>
            <person name="Lindquist E.A."/>
            <person name="Lucas S."/>
            <person name="Mayer K.F."/>
            <person name="Moreau H."/>
            <person name="Not F."/>
            <person name="Otillar R."/>
            <person name="Panaud O."/>
            <person name="Pangilinan J."/>
            <person name="Paulsen I."/>
            <person name="Piegu B."/>
            <person name="Poliakov A."/>
            <person name="Robbens S."/>
            <person name="Schmutz J."/>
            <person name="Toulza E."/>
            <person name="Wyss T."/>
            <person name="Zelensky A."/>
            <person name="Zhou K."/>
            <person name="Armbrust E.V."/>
            <person name="Bhattacharya D."/>
            <person name="Goodenough U.W."/>
            <person name="Van de Peer Y."/>
            <person name="Grigoriev I.V."/>
        </authorList>
    </citation>
    <scope>NUCLEOTIDE SEQUENCE [LARGE SCALE GENOMIC DNA]</scope>
    <source>
        <strain evidence="11 12">CCMP1545</strain>
    </source>
</reference>
<keyword evidence="10" id="KW-0256">Endoplasmic reticulum</keyword>
<comment type="cofactor">
    <cofactor evidence="10">
        <name>Zn(2+)</name>
        <dbReference type="ChEBI" id="CHEBI:29105"/>
    </cofactor>
    <text evidence="10">Divalent metal cations. Probably Zn(2+).</text>
</comment>
<evidence type="ECO:0000256" key="3">
    <source>
        <dbReference type="ARBA" id="ARBA00012151"/>
    </source>
</evidence>
<keyword evidence="7 10" id="KW-0812">Transmembrane</keyword>
<dbReference type="PANTHER" id="PTHR12714:SF9">
    <property type="entry name" value="PROTEIN-S-ISOPRENYLCYSTEINE O-METHYLTRANSFERASE"/>
    <property type="match status" value="1"/>
</dbReference>
<dbReference type="GO" id="GO:0032259">
    <property type="term" value="P:methylation"/>
    <property type="evidence" value="ECO:0007669"/>
    <property type="project" value="UniProtKB-KW"/>
</dbReference>
<comment type="caution">
    <text evidence="10">Lacks conserved residue(s) required for the propagation of feature annotation.</text>
</comment>
<comment type="catalytic activity">
    <reaction evidence="10">
        <text>[protein]-C-terminal S-[(2E,6E)-farnesyl]-L-cysteine + S-adenosyl-L-methionine = [protein]-C-terminal S-[(2E,6E)-farnesyl]-L-cysteine methyl ester + S-adenosyl-L-homocysteine</text>
        <dbReference type="Rhea" id="RHEA:21672"/>
        <dbReference type="Rhea" id="RHEA-COMP:12125"/>
        <dbReference type="Rhea" id="RHEA-COMP:12126"/>
        <dbReference type="ChEBI" id="CHEBI:57856"/>
        <dbReference type="ChEBI" id="CHEBI:59789"/>
        <dbReference type="ChEBI" id="CHEBI:90510"/>
        <dbReference type="ChEBI" id="CHEBI:90511"/>
        <dbReference type="EC" id="2.1.1.100"/>
    </reaction>
</comment>
<dbReference type="Gene3D" id="1.20.120.1630">
    <property type="match status" value="1"/>
</dbReference>
<evidence type="ECO:0000256" key="9">
    <source>
        <dbReference type="ARBA" id="ARBA00023136"/>
    </source>
</evidence>
<dbReference type="EMBL" id="GG663737">
    <property type="protein sequence ID" value="EEH59136.1"/>
    <property type="molecule type" value="Genomic_DNA"/>
</dbReference>
<evidence type="ECO:0000256" key="4">
    <source>
        <dbReference type="ARBA" id="ARBA00022603"/>
    </source>
</evidence>
<keyword evidence="6 10" id="KW-0949">S-adenosyl-L-methionine</keyword>
<keyword evidence="9 10" id="KW-0472">Membrane</keyword>
<dbReference type="GO" id="GO:0005789">
    <property type="term" value="C:endoplasmic reticulum membrane"/>
    <property type="evidence" value="ECO:0007669"/>
    <property type="project" value="UniProtKB-SubCell"/>
</dbReference>
<dbReference type="KEGG" id="mpp:MICPUCDRAFT_15590"/>
<dbReference type="EC" id="2.1.1.100" evidence="3 10"/>
<keyword evidence="5 11" id="KW-0808">Transferase</keyword>
<dbReference type="OrthoDB" id="422086at2759"/>
<dbReference type="PROSITE" id="PS51564">
    <property type="entry name" value="SAM_ICMT"/>
    <property type="match status" value="1"/>
</dbReference>
<name>C1MMY9_MICPC</name>
<feature type="transmembrane region" description="Helical" evidence="10">
    <location>
        <begin position="16"/>
        <end position="35"/>
    </location>
</feature>
<evidence type="ECO:0000256" key="2">
    <source>
        <dbReference type="ARBA" id="ARBA00009140"/>
    </source>
</evidence>
<dbReference type="GO" id="GO:0004671">
    <property type="term" value="F:protein C-terminal S-isoprenylcysteine carboxyl O-methyltransferase activity"/>
    <property type="evidence" value="ECO:0007669"/>
    <property type="project" value="UniProtKB-EC"/>
</dbReference>
<accession>C1MMY9</accession>
<dbReference type="PANTHER" id="PTHR12714">
    <property type="entry name" value="PROTEIN-S ISOPRENYLCYSTEINE O-METHYLTRANSFERASE"/>
    <property type="match status" value="1"/>
</dbReference>
<evidence type="ECO:0000256" key="10">
    <source>
        <dbReference type="RuleBase" id="RU362022"/>
    </source>
</evidence>
<dbReference type="eggNOG" id="KOG2628">
    <property type="taxonomic scope" value="Eukaryota"/>
</dbReference>
<protein>
    <recommendedName>
        <fullName evidence="3 10">Protein-S-isoprenylcysteine O-methyltransferase</fullName>
        <ecNumber evidence="3 10">2.1.1.100</ecNumber>
    </recommendedName>
</protein>
<gene>
    <name evidence="11" type="primary">ICMT</name>
    <name evidence="11" type="ORF">MICPUCDRAFT_15590</name>
</gene>
<organism evidence="12">
    <name type="scientific">Micromonas pusilla (strain CCMP1545)</name>
    <name type="common">Picoplanktonic green alga</name>
    <dbReference type="NCBI Taxonomy" id="564608"/>
    <lineage>
        <taxon>Eukaryota</taxon>
        <taxon>Viridiplantae</taxon>
        <taxon>Chlorophyta</taxon>
        <taxon>Mamiellophyceae</taxon>
        <taxon>Mamiellales</taxon>
        <taxon>Mamiellaceae</taxon>
        <taxon>Micromonas</taxon>
    </lineage>
</organism>
<evidence type="ECO:0000313" key="11">
    <source>
        <dbReference type="EMBL" id="EEH59136.1"/>
    </source>
</evidence>
<keyword evidence="4 10" id="KW-0489">Methyltransferase</keyword>
<evidence type="ECO:0000313" key="12">
    <source>
        <dbReference type="Proteomes" id="UP000001876"/>
    </source>
</evidence>
<dbReference type="InterPro" id="IPR025770">
    <property type="entry name" value="PPMT_MeTrfase"/>
</dbReference>
<comment type="similarity">
    <text evidence="2 10">Belongs to the class VI-like SAM-binding methyltransferase superfamily. Isoprenylcysteine carboxyl methyltransferase family.</text>
</comment>
<evidence type="ECO:0000256" key="7">
    <source>
        <dbReference type="ARBA" id="ARBA00022692"/>
    </source>
</evidence>
<dbReference type="OMA" id="IKREEAY"/>
<dbReference type="Proteomes" id="UP000001876">
    <property type="component" value="Unassembled WGS sequence"/>
</dbReference>
<keyword evidence="8 10" id="KW-1133">Transmembrane helix</keyword>
<evidence type="ECO:0000256" key="5">
    <source>
        <dbReference type="ARBA" id="ARBA00022679"/>
    </source>
</evidence>
<dbReference type="Pfam" id="PF04140">
    <property type="entry name" value="ICMT"/>
    <property type="match status" value="1"/>
</dbReference>
<evidence type="ECO:0000256" key="6">
    <source>
        <dbReference type="ARBA" id="ARBA00022691"/>
    </source>
</evidence>
<dbReference type="InterPro" id="IPR007269">
    <property type="entry name" value="ICMT_MeTrfase"/>
</dbReference>
<proteinExistence type="inferred from homology"/>
<dbReference type="AlphaFoldDB" id="C1MMY9"/>
<comment type="subcellular location">
    <subcellularLocation>
        <location evidence="10">Endoplasmic reticulum membrane</location>
        <topology evidence="10">Multi-pass membrane protein</topology>
    </subcellularLocation>
    <subcellularLocation>
        <location evidence="1">Membrane</location>
        <topology evidence="1">Multi-pass membrane protein</topology>
    </subcellularLocation>
</comment>
<dbReference type="GeneID" id="9682448"/>
<dbReference type="STRING" id="564608.C1MMY9"/>
<keyword evidence="12" id="KW-1185">Reference proteome</keyword>